<dbReference type="GO" id="GO:0005886">
    <property type="term" value="C:plasma membrane"/>
    <property type="evidence" value="ECO:0007669"/>
    <property type="project" value="UniProtKB-SubCell"/>
</dbReference>
<feature type="transmembrane region" description="Helical" evidence="7">
    <location>
        <begin position="222"/>
        <end position="244"/>
    </location>
</feature>
<evidence type="ECO:0000256" key="6">
    <source>
        <dbReference type="ARBA" id="ARBA00023136"/>
    </source>
</evidence>
<dbReference type="GO" id="GO:0022857">
    <property type="term" value="F:transmembrane transporter activity"/>
    <property type="evidence" value="ECO:0007669"/>
    <property type="project" value="UniProtKB-UniRule"/>
</dbReference>
<dbReference type="InterPro" id="IPR004681">
    <property type="entry name" value="TRAP_DctM"/>
</dbReference>
<keyword evidence="10" id="KW-1185">Reference proteome</keyword>
<feature type="transmembrane region" description="Helical" evidence="7">
    <location>
        <begin position="91"/>
        <end position="119"/>
    </location>
</feature>
<feature type="transmembrane region" description="Helical" evidence="7">
    <location>
        <begin position="409"/>
        <end position="431"/>
    </location>
</feature>
<feature type="transmembrane region" description="Helical" evidence="7">
    <location>
        <begin position="363"/>
        <end position="389"/>
    </location>
</feature>
<keyword evidence="5 7" id="KW-1133">Transmembrane helix</keyword>
<evidence type="ECO:0000256" key="5">
    <source>
        <dbReference type="ARBA" id="ARBA00022989"/>
    </source>
</evidence>
<evidence type="ECO:0000256" key="2">
    <source>
        <dbReference type="ARBA" id="ARBA00022475"/>
    </source>
</evidence>
<proteinExistence type="inferred from homology"/>
<gene>
    <name evidence="9" type="ORF">E1B25_17105</name>
</gene>
<feature type="transmembrane region" description="Helical" evidence="7">
    <location>
        <begin position="250"/>
        <end position="268"/>
    </location>
</feature>
<feature type="transmembrane region" description="Helical" evidence="7">
    <location>
        <begin position="322"/>
        <end position="351"/>
    </location>
</feature>
<evidence type="ECO:0000313" key="9">
    <source>
        <dbReference type="EMBL" id="TDE35668.1"/>
    </source>
</evidence>
<name>A0A4R5EM68_9RHOB</name>
<keyword evidence="3 7" id="KW-0997">Cell inner membrane</keyword>
<keyword evidence="2" id="KW-1003">Cell membrane</keyword>
<feature type="transmembrane region" description="Helical" evidence="7">
    <location>
        <begin position="140"/>
        <end position="168"/>
    </location>
</feature>
<evidence type="ECO:0000256" key="1">
    <source>
        <dbReference type="ARBA" id="ARBA00004429"/>
    </source>
</evidence>
<feature type="transmembrane region" description="Helical" evidence="7">
    <location>
        <begin position="6"/>
        <end position="39"/>
    </location>
</feature>
<dbReference type="RefSeq" id="WP_132830769.1">
    <property type="nucleotide sequence ID" value="NZ_SMFP01000012.1"/>
</dbReference>
<dbReference type="AlphaFoldDB" id="A0A4R5EM68"/>
<feature type="transmembrane region" description="Helical" evidence="7">
    <location>
        <begin position="174"/>
        <end position="201"/>
    </location>
</feature>
<dbReference type="OrthoDB" id="9790209at2"/>
<dbReference type="Proteomes" id="UP000294662">
    <property type="component" value="Unassembled WGS sequence"/>
</dbReference>
<comment type="subunit">
    <text evidence="7">The complex comprises the extracytoplasmic solute receptor protein and the two transmembrane proteins.</text>
</comment>
<feature type="domain" description="TRAP C4-dicarboxylate transport system permease DctM subunit" evidence="8">
    <location>
        <begin position="11"/>
        <end position="427"/>
    </location>
</feature>
<comment type="subcellular location">
    <subcellularLocation>
        <location evidence="1 7">Cell inner membrane</location>
        <topology evidence="1 7">Multi-pass membrane protein</topology>
    </subcellularLocation>
</comment>
<evidence type="ECO:0000259" key="8">
    <source>
        <dbReference type="Pfam" id="PF06808"/>
    </source>
</evidence>
<feature type="transmembrane region" description="Helical" evidence="7">
    <location>
        <begin position="51"/>
        <end position="71"/>
    </location>
</feature>
<keyword evidence="4 7" id="KW-0812">Transmembrane</keyword>
<dbReference type="Pfam" id="PF06808">
    <property type="entry name" value="DctM"/>
    <property type="match status" value="1"/>
</dbReference>
<evidence type="ECO:0000313" key="10">
    <source>
        <dbReference type="Proteomes" id="UP000294662"/>
    </source>
</evidence>
<dbReference type="InterPro" id="IPR010656">
    <property type="entry name" value="DctM"/>
</dbReference>
<feature type="transmembrane region" description="Helical" evidence="7">
    <location>
        <begin position="280"/>
        <end position="302"/>
    </location>
</feature>
<dbReference type="PANTHER" id="PTHR33362:SF5">
    <property type="entry name" value="C4-DICARBOXYLATE TRAP TRANSPORTER LARGE PERMEASE PROTEIN DCTM"/>
    <property type="match status" value="1"/>
</dbReference>
<evidence type="ECO:0000256" key="4">
    <source>
        <dbReference type="ARBA" id="ARBA00022692"/>
    </source>
</evidence>
<comment type="function">
    <text evidence="7">Part of the tripartite ATP-independent periplasmic (TRAP) transport system.</text>
</comment>
<evidence type="ECO:0000256" key="7">
    <source>
        <dbReference type="RuleBase" id="RU369079"/>
    </source>
</evidence>
<organism evidence="9 10">
    <name type="scientific">Antarcticimicrobium sediminis</name>
    <dbReference type="NCBI Taxonomy" id="2546227"/>
    <lineage>
        <taxon>Bacteria</taxon>
        <taxon>Pseudomonadati</taxon>
        <taxon>Pseudomonadota</taxon>
        <taxon>Alphaproteobacteria</taxon>
        <taxon>Rhodobacterales</taxon>
        <taxon>Paracoccaceae</taxon>
        <taxon>Antarcticimicrobium</taxon>
    </lineage>
</organism>
<dbReference type="EMBL" id="SMFP01000012">
    <property type="protein sequence ID" value="TDE35668.1"/>
    <property type="molecule type" value="Genomic_DNA"/>
</dbReference>
<comment type="caution">
    <text evidence="9">The sequence shown here is derived from an EMBL/GenBank/DDBJ whole genome shotgun (WGS) entry which is preliminary data.</text>
</comment>
<keyword evidence="6 7" id="KW-0472">Membrane</keyword>
<comment type="similarity">
    <text evidence="7">Belongs to the TRAP transporter large permease family.</text>
</comment>
<reference evidence="9 10" key="1">
    <citation type="submission" date="2019-03" db="EMBL/GenBank/DDBJ databases">
        <authorList>
            <person name="Zhang S."/>
        </authorList>
    </citation>
    <scope>NUCLEOTIDE SEQUENCE [LARGE SCALE GENOMIC DNA]</scope>
    <source>
        <strain evidence="9 10">S4J41</strain>
    </source>
</reference>
<dbReference type="PANTHER" id="PTHR33362">
    <property type="entry name" value="SIALIC ACID TRAP TRANSPORTER PERMEASE PROTEIN SIAT-RELATED"/>
    <property type="match status" value="1"/>
</dbReference>
<accession>A0A4R5EM68</accession>
<protein>
    <recommendedName>
        <fullName evidence="7">TRAP transporter large permease protein</fullName>
    </recommendedName>
</protein>
<keyword evidence="7" id="KW-0813">Transport</keyword>
<dbReference type="NCBIfam" id="TIGR00786">
    <property type="entry name" value="dctM"/>
    <property type="match status" value="1"/>
</dbReference>
<sequence>MSLMLIGFLGLVALVVMLAIRVPVGIALSVVSLIGITLVRGPNAAFGALRSLPYDFTAVWTLSAIPMFLLAGSVVSNSGMTTSLFKAMRVWLGWLPGGVAVATNFAGAGFAAASGSSIATTATLGRIAVPEMLDSKYDPGLATGVASAVGTLGAVIPPSIIIVLYSIFAQAPVGQVLIAGIIPGLLTAFCYAAMIIIRCTLNPKLAPRVIGPKLTLREHLRLVSAIWPLPLLVLCVVGGIYSGIMTATEAGAVGAVLAILTSMLQFRFSLTMLRSSLIDAAGTTASLLMIAIGAILFTRFLALSGVPTILSDLIAMNDTSQLSIVLSIAVVYLFLGCFLDPLGVLLLTLPVLLPVFESADINLIWIGIILVKFIELGMLTPPVGLNVFVMKGVIGDRVSLPTIFKGVGWFLLAEVVVMVLLVSFPQITLFLPNFME</sequence>
<evidence type="ECO:0000256" key="3">
    <source>
        <dbReference type="ARBA" id="ARBA00022519"/>
    </source>
</evidence>
<dbReference type="PIRSF" id="PIRSF006066">
    <property type="entry name" value="HI0050"/>
    <property type="match status" value="1"/>
</dbReference>